<accession>A0A1N7EGL7</accession>
<keyword evidence="1" id="KW-0812">Transmembrane</keyword>
<organism evidence="2 3">
    <name type="scientific">Moraxella cuniculi DSM 21768</name>
    <dbReference type="NCBI Taxonomy" id="1122245"/>
    <lineage>
        <taxon>Bacteria</taxon>
        <taxon>Pseudomonadati</taxon>
        <taxon>Pseudomonadota</taxon>
        <taxon>Gammaproteobacteria</taxon>
        <taxon>Moraxellales</taxon>
        <taxon>Moraxellaceae</taxon>
        <taxon>Moraxella</taxon>
    </lineage>
</organism>
<dbReference type="STRING" id="34061.B0189_03835"/>
<dbReference type="AlphaFoldDB" id="A0A1N7EGL7"/>
<feature type="transmembrane region" description="Helical" evidence="1">
    <location>
        <begin position="77"/>
        <end position="94"/>
    </location>
</feature>
<feature type="transmembrane region" description="Helical" evidence="1">
    <location>
        <begin position="210"/>
        <end position="230"/>
    </location>
</feature>
<gene>
    <name evidence="2" type="ORF">SAMN02745664_10511</name>
</gene>
<proteinExistence type="predicted"/>
<keyword evidence="1" id="KW-0472">Membrane</keyword>
<reference evidence="3" key="1">
    <citation type="submission" date="2017-01" db="EMBL/GenBank/DDBJ databases">
        <authorList>
            <person name="Varghese N."/>
            <person name="Submissions S."/>
        </authorList>
    </citation>
    <scope>NUCLEOTIDE SEQUENCE [LARGE SCALE GENOMIC DNA]</scope>
    <source>
        <strain evidence="3">DSM 21768</strain>
    </source>
</reference>
<evidence type="ECO:0000256" key="1">
    <source>
        <dbReference type="SAM" id="Phobius"/>
    </source>
</evidence>
<evidence type="ECO:0000313" key="3">
    <source>
        <dbReference type="Proteomes" id="UP000187495"/>
    </source>
</evidence>
<keyword evidence="3" id="KW-1185">Reference proteome</keyword>
<evidence type="ECO:0000313" key="2">
    <source>
        <dbReference type="EMBL" id="SIR87241.1"/>
    </source>
</evidence>
<sequence length="421" mass="47366">MDKYTELEHQHLQAIKLLEEQDYIFAQNPKIITKAVASEAVSSYDKLFLRAKKIDSDGQIMQQLIDATHTVALSKRLLYLAYFLLGLFGVVGLLSGQSLNFFYVIIALLGWHSLSLLIWLVQLTLPHRPSLIANLINKFILKNNFIYGNKSNKPRQIISAIVAQSSTGGYHAVLHGAWLCGLIGSMLGLLGLFLFKSYQFYWQSTLLPDGYFYQLIAIIGYLPAKLGLTLPTATNNSPDDFAWLMIVSLLLYGILPRLLAYLFSIFYKNNQFKIDTKDSYYVNLLNFYNQQIIDKDDYQPVKPIIGKIHAISDTLILASLEKATNIQPNHEFIADFGVVDSQQQIQELLAQAESLAAQIYLIVNSDTPPDRGIIRKVEQLSKHPFGMIVALSGTHRTHDDAWQLALNQRQIATEGGSLGKN</sequence>
<keyword evidence="1" id="KW-1133">Transmembrane helix</keyword>
<feature type="transmembrane region" description="Helical" evidence="1">
    <location>
        <begin position="176"/>
        <end position="198"/>
    </location>
</feature>
<dbReference type="InterPro" id="IPR021296">
    <property type="entry name" value="DUF2868"/>
</dbReference>
<dbReference type="Pfam" id="PF11067">
    <property type="entry name" value="DUF2868"/>
    <property type="match status" value="1"/>
</dbReference>
<dbReference type="RefSeq" id="WP_076555001.1">
    <property type="nucleotide sequence ID" value="NZ_FTNU01000005.1"/>
</dbReference>
<name>A0A1N7EGL7_9GAMM</name>
<protein>
    <recommendedName>
        <fullName evidence="4">DUF2868 domain-containing protein</fullName>
    </recommendedName>
</protein>
<dbReference type="EMBL" id="FTNU01000005">
    <property type="protein sequence ID" value="SIR87241.1"/>
    <property type="molecule type" value="Genomic_DNA"/>
</dbReference>
<dbReference type="Proteomes" id="UP000187495">
    <property type="component" value="Unassembled WGS sequence"/>
</dbReference>
<feature type="transmembrane region" description="Helical" evidence="1">
    <location>
        <begin position="101"/>
        <end position="121"/>
    </location>
</feature>
<evidence type="ECO:0008006" key="4">
    <source>
        <dbReference type="Google" id="ProtNLM"/>
    </source>
</evidence>
<feature type="transmembrane region" description="Helical" evidence="1">
    <location>
        <begin position="242"/>
        <end position="267"/>
    </location>
</feature>